<keyword evidence="3" id="KW-1185">Reference proteome</keyword>
<protein>
    <recommendedName>
        <fullName evidence="1">KIB1-4 beta-propeller domain-containing protein</fullName>
    </recommendedName>
</protein>
<dbReference type="InterPro" id="IPR005174">
    <property type="entry name" value="KIB1-4_b-propeller"/>
</dbReference>
<accession>A0A835M1P4</accession>
<reference evidence="2 3" key="1">
    <citation type="submission" date="2020-10" db="EMBL/GenBank/DDBJ databases">
        <title>The Coptis chinensis genome and diversification of protoberbering-type alkaloids.</title>
        <authorList>
            <person name="Wang B."/>
            <person name="Shu S."/>
            <person name="Song C."/>
            <person name="Liu Y."/>
        </authorList>
    </citation>
    <scope>NUCLEOTIDE SEQUENCE [LARGE SCALE GENOMIC DNA]</scope>
    <source>
        <strain evidence="2">HL-2020</strain>
        <tissue evidence="2">Leaf</tissue>
    </source>
</reference>
<organism evidence="2 3">
    <name type="scientific">Coptis chinensis</name>
    <dbReference type="NCBI Taxonomy" id="261450"/>
    <lineage>
        <taxon>Eukaryota</taxon>
        <taxon>Viridiplantae</taxon>
        <taxon>Streptophyta</taxon>
        <taxon>Embryophyta</taxon>
        <taxon>Tracheophyta</taxon>
        <taxon>Spermatophyta</taxon>
        <taxon>Magnoliopsida</taxon>
        <taxon>Ranunculales</taxon>
        <taxon>Ranunculaceae</taxon>
        <taxon>Coptidoideae</taxon>
        <taxon>Coptis</taxon>
    </lineage>
</organism>
<dbReference type="AlphaFoldDB" id="A0A835M1P4"/>
<dbReference type="EMBL" id="JADFTS010000003">
    <property type="protein sequence ID" value="KAF9616388.1"/>
    <property type="molecule type" value="Genomic_DNA"/>
</dbReference>
<dbReference type="Pfam" id="PF03478">
    <property type="entry name" value="Beta-prop_KIB1-4"/>
    <property type="match status" value="1"/>
</dbReference>
<sequence>MASHCNPVFYDGLFYCLSKDGKLGIFNPEEEYEDVWKILVRAIFPLQNMEYHLTSLRSFLVEYCGEFFSFFVPVNKPIDVFKLDRSEMKWVRVESLGDKVAFLSHTTSVLVPAGLKGVENRIYLPKFYGIDNMYYSLTTRSFSYFGSKDPCAKWIDSSEIFDCTWFQANL</sequence>
<feature type="domain" description="KIB1-4 beta-propeller" evidence="1">
    <location>
        <begin position="8"/>
        <end position="125"/>
    </location>
</feature>
<dbReference type="PANTHER" id="PTHR33127">
    <property type="entry name" value="TRANSMEMBRANE PROTEIN"/>
    <property type="match status" value="1"/>
</dbReference>
<name>A0A835M1P4_9MAGN</name>
<dbReference type="Proteomes" id="UP000631114">
    <property type="component" value="Unassembled WGS sequence"/>
</dbReference>
<dbReference type="OrthoDB" id="685954at2759"/>
<evidence type="ECO:0000313" key="2">
    <source>
        <dbReference type="EMBL" id="KAF9616388.1"/>
    </source>
</evidence>
<evidence type="ECO:0000259" key="1">
    <source>
        <dbReference type="Pfam" id="PF03478"/>
    </source>
</evidence>
<proteinExistence type="predicted"/>
<gene>
    <name evidence="2" type="ORF">IFM89_029642</name>
</gene>
<comment type="caution">
    <text evidence="2">The sequence shown here is derived from an EMBL/GenBank/DDBJ whole genome shotgun (WGS) entry which is preliminary data.</text>
</comment>
<evidence type="ECO:0000313" key="3">
    <source>
        <dbReference type="Proteomes" id="UP000631114"/>
    </source>
</evidence>
<dbReference type="PANTHER" id="PTHR33127:SF5">
    <property type="entry name" value="TRANSMEMBRANE PROTEIN"/>
    <property type="match status" value="1"/>
</dbReference>